<dbReference type="STRING" id="137246.A0A401TT98"/>
<evidence type="ECO:0000313" key="3">
    <source>
        <dbReference type="EMBL" id="GCC45857.1"/>
    </source>
</evidence>
<sequence>DCSPPRALEPAFANPICSEDFLQRVRQEKVCLEGVLVDGFWLRGTVRVLNVAFRKEVTVRHTLDEWRSYCDTVATYLPPAAALPTPGLGADPQTDRFAFQLALPPYLEGRGLQLAVRYRAGGHGEYWDNDRGRNYRLCPPPRRRLSPPPPQDTDGSWVHFV</sequence>
<dbReference type="GO" id="GO:0008157">
    <property type="term" value="F:protein phosphatase 1 binding"/>
    <property type="evidence" value="ECO:0007669"/>
    <property type="project" value="TreeGrafter"/>
</dbReference>
<evidence type="ECO:0000259" key="2">
    <source>
        <dbReference type="PROSITE" id="PS51159"/>
    </source>
</evidence>
<evidence type="ECO:0000256" key="1">
    <source>
        <dbReference type="SAM" id="MobiDB-lite"/>
    </source>
</evidence>
<feature type="region of interest" description="Disordered" evidence="1">
    <location>
        <begin position="138"/>
        <end position="161"/>
    </location>
</feature>
<dbReference type="GO" id="GO:0005979">
    <property type="term" value="P:regulation of glycogen biosynthetic process"/>
    <property type="evidence" value="ECO:0007669"/>
    <property type="project" value="TreeGrafter"/>
</dbReference>
<dbReference type="GO" id="GO:0000164">
    <property type="term" value="C:protein phosphatase type 1 complex"/>
    <property type="evidence" value="ECO:0007669"/>
    <property type="project" value="TreeGrafter"/>
</dbReference>
<dbReference type="PANTHER" id="PTHR12307:SF53">
    <property type="entry name" value="PROTEIN PHOSPHATASE 1 REGULATORY SUBUNIT"/>
    <property type="match status" value="1"/>
</dbReference>
<dbReference type="AlphaFoldDB" id="A0A401TT98"/>
<evidence type="ECO:0000313" key="4">
    <source>
        <dbReference type="Proteomes" id="UP000287033"/>
    </source>
</evidence>
<proteinExistence type="predicted"/>
<dbReference type="Pfam" id="PF03370">
    <property type="entry name" value="CBM_21"/>
    <property type="match status" value="1"/>
</dbReference>
<organism evidence="3 4">
    <name type="scientific">Chiloscyllium punctatum</name>
    <name type="common">Brownbanded bambooshark</name>
    <name type="synonym">Hemiscyllium punctatum</name>
    <dbReference type="NCBI Taxonomy" id="137246"/>
    <lineage>
        <taxon>Eukaryota</taxon>
        <taxon>Metazoa</taxon>
        <taxon>Chordata</taxon>
        <taxon>Craniata</taxon>
        <taxon>Vertebrata</taxon>
        <taxon>Chondrichthyes</taxon>
        <taxon>Elasmobranchii</taxon>
        <taxon>Galeomorphii</taxon>
        <taxon>Galeoidea</taxon>
        <taxon>Orectolobiformes</taxon>
        <taxon>Hemiscylliidae</taxon>
        <taxon>Chiloscyllium</taxon>
    </lineage>
</organism>
<dbReference type="PROSITE" id="PS51159">
    <property type="entry name" value="CBM21"/>
    <property type="match status" value="1"/>
</dbReference>
<dbReference type="PANTHER" id="PTHR12307">
    <property type="entry name" value="PROTEIN PHOSPHATASE 1 REGULATORY SUBUNIT"/>
    <property type="match status" value="1"/>
</dbReference>
<feature type="non-terminal residue" evidence="3">
    <location>
        <position position="1"/>
    </location>
</feature>
<keyword evidence="4" id="KW-1185">Reference proteome</keyword>
<reference evidence="3 4" key="1">
    <citation type="journal article" date="2018" name="Nat. Ecol. Evol.">
        <title>Shark genomes provide insights into elasmobranch evolution and the origin of vertebrates.</title>
        <authorList>
            <person name="Hara Y"/>
            <person name="Yamaguchi K"/>
            <person name="Onimaru K"/>
            <person name="Kadota M"/>
            <person name="Koyanagi M"/>
            <person name="Keeley SD"/>
            <person name="Tatsumi K"/>
            <person name="Tanaka K"/>
            <person name="Motone F"/>
            <person name="Kageyama Y"/>
            <person name="Nozu R"/>
            <person name="Adachi N"/>
            <person name="Nishimura O"/>
            <person name="Nakagawa R"/>
            <person name="Tanegashima C"/>
            <person name="Kiyatake I"/>
            <person name="Matsumoto R"/>
            <person name="Murakumo K"/>
            <person name="Nishida K"/>
            <person name="Terakita A"/>
            <person name="Kuratani S"/>
            <person name="Sato K"/>
            <person name="Hyodo S Kuraku.S."/>
        </authorList>
    </citation>
    <scope>NUCLEOTIDE SEQUENCE [LARGE SCALE GENOMIC DNA]</scope>
</reference>
<protein>
    <recommendedName>
        <fullName evidence="2">CBM21 domain-containing protein</fullName>
    </recommendedName>
</protein>
<dbReference type="Gene3D" id="2.60.40.2440">
    <property type="entry name" value="Carbohydrate binding type-21 domain"/>
    <property type="match status" value="1"/>
</dbReference>
<name>A0A401TT98_CHIPU</name>
<dbReference type="InterPro" id="IPR005036">
    <property type="entry name" value="CBM21_dom"/>
</dbReference>
<dbReference type="OMA" id="EYWDNDR"/>
<comment type="caution">
    <text evidence="3">The sequence shown here is derived from an EMBL/GenBank/DDBJ whole genome shotgun (WGS) entry which is preliminary data.</text>
</comment>
<dbReference type="InterPro" id="IPR050782">
    <property type="entry name" value="PP1_regulatory_subunit_3"/>
</dbReference>
<accession>A0A401TT98</accession>
<feature type="domain" description="CBM21" evidence="2">
    <location>
        <begin position="22"/>
        <end position="138"/>
    </location>
</feature>
<dbReference type="EMBL" id="BEZZ01176528">
    <property type="protein sequence ID" value="GCC45857.1"/>
    <property type="molecule type" value="Genomic_DNA"/>
</dbReference>
<dbReference type="OrthoDB" id="1881at2759"/>
<dbReference type="InterPro" id="IPR038175">
    <property type="entry name" value="CBM21_dom_sf"/>
</dbReference>
<gene>
    <name evidence="3" type="ORF">chiPu_0030180</name>
</gene>
<dbReference type="Proteomes" id="UP000287033">
    <property type="component" value="Unassembled WGS sequence"/>
</dbReference>
<dbReference type="GO" id="GO:2001069">
    <property type="term" value="F:glycogen binding"/>
    <property type="evidence" value="ECO:0007669"/>
    <property type="project" value="TreeGrafter"/>
</dbReference>